<protein>
    <submittedName>
        <fullName evidence="1">Uncharacterized protein</fullName>
    </submittedName>
</protein>
<proteinExistence type="evidence at transcript level"/>
<reference evidence="1" key="1">
    <citation type="journal article" date="2009" name="Plant Mol. Biol.">
        <title>Insights into corn genes derived from large-scale cDNA sequencing.</title>
        <authorList>
            <person name="Alexandrov N.N."/>
            <person name="Brover V.V."/>
            <person name="Freidin S."/>
            <person name="Troukhan M.E."/>
            <person name="Tatarinova T.V."/>
            <person name="Zhang H."/>
            <person name="Swaller T.J."/>
            <person name="Lu Y.P."/>
            <person name="Bouck J."/>
            <person name="Flavell R.B."/>
            <person name="Feldmann K.A."/>
        </authorList>
    </citation>
    <scope>NUCLEOTIDE SEQUENCE</scope>
</reference>
<evidence type="ECO:0000313" key="1">
    <source>
        <dbReference type="EMBL" id="ACG25661.1"/>
    </source>
</evidence>
<accession>B6SLC8</accession>
<dbReference type="HOGENOM" id="CLU_2349879_0_0_1"/>
<sequence>MFLRHASSLATHIRDRSPLRRHGYLIEMEVCISPNPDVVILLPFLIQDLPVLFPPLLSLGNWNGFNLNLFMCVCTCSVCFIWRSVHSPCSFSLHPLR</sequence>
<organism evidence="1">
    <name type="scientific">Zea mays</name>
    <name type="common">Maize</name>
    <dbReference type="NCBI Taxonomy" id="4577"/>
    <lineage>
        <taxon>Eukaryota</taxon>
        <taxon>Viridiplantae</taxon>
        <taxon>Streptophyta</taxon>
        <taxon>Embryophyta</taxon>
        <taxon>Tracheophyta</taxon>
        <taxon>Spermatophyta</taxon>
        <taxon>Magnoliopsida</taxon>
        <taxon>Liliopsida</taxon>
        <taxon>Poales</taxon>
        <taxon>Poaceae</taxon>
        <taxon>PACMAD clade</taxon>
        <taxon>Panicoideae</taxon>
        <taxon>Andropogonodae</taxon>
        <taxon>Andropogoneae</taxon>
        <taxon>Tripsacinae</taxon>
        <taxon>Zea</taxon>
    </lineage>
</organism>
<dbReference type="AlphaFoldDB" id="B6SLC8"/>
<dbReference type="EMBL" id="EU953543">
    <property type="protein sequence ID" value="ACG25661.1"/>
    <property type="molecule type" value="mRNA"/>
</dbReference>
<name>B6SLC8_MAIZE</name>